<dbReference type="InterPro" id="IPR024079">
    <property type="entry name" value="MetalloPept_cat_dom_sf"/>
</dbReference>
<evidence type="ECO:0000313" key="2">
    <source>
        <dbReference type="EMBL" id="PFV29619.1"/>
    </source>
</evidence>
<dbReference type="GO" id="GO:0008270">
    <property type="term" value="F:zinc ion binding"/>
    <property type="evidence" value="ECO:0007669"/>
    <property type="project" value="InterPro"/>
</dbReference>
<dbReference type="GO" id="GO:0004222">
    <property type="term" value="F:metalloendopeptidase activity"/>
    <property type="evidence" value="ECO:0007669"/>
    <property type="project" value="InterPro"/>
</dbReference>
<dbReference type="InterPro" id="IPR001506">
    <property type="entry name" value="Peptidase_M12A"/>
</dbReference>
<dbReference type="Gene3D" id="3.40.390.10">
    <property type="entry name" value="Collagenase (Catalytic Domain)"/>
    <property type="match status" value="1"/>
</dbReference>
<dbReference type="PANTHER" id="PTHR10127:SF850">
    <property type="entry name" value="METALLOENDOPEPTIDASE"/>
    <property type="match status" value="1"/>
</dbReference>
<proteinExistence type="predicted"/>
<feature type="domain" description="Peptidase metallopeptidase" evidence="1">
    <location>
        <begin position="36"/>
        <end position="221"/>
    </location>
</feature>
<accession>A0A9X7GD89</accession>
<organism evidence="2 3">
    <name type="scientific">Bacillus thuringiensis</name>
    <dbReference type="NCBI Taxonomy" id="1428"/>
    <lineage>
        <taxon>Bacteria</taxon>
        <taxon>Bacillati</taxon>
        <taxon>Bacillota</taxon>
        <taxon>Bacilli</taxon>
        <taxon>Bacillales</taxon>
        <taxon>Bacillaceae</taxon>
        <taxon>Bacillus</taxon>
        <taxon>Bacillus cereus group</taxon>
    </lineage>
</organism>
<sequence length="368" mass="42707">MDEVNKDKNYCALPIVPEREFKADVNNDRRELLITNEKKWVNGTVLHYYFFDKETDGKYVILNNGQREWKTWTTNEGEKNVVRNAFKQWISLGIGMKFKEVATREEAEIRIGFMRGDGAWSYIGRDIIDLELSKDERTMNFGWDLTRNPSEIDTAIHEIGHTLGFPHEHQNPKAGIEWDEEAVYAALAKPPNKWNREKTYHNIIRKIDPDTVQGSKWDPNSIMHYPFKAGLIKKPVQYQNGITPAGGFSERDKLWVRTFYPPMDNADLEELPLLVSNKLSLNHGEQKDFIIKPNETRKYNIATFGASDSVIVLFEEGIDEVFYVAGDDDSGEDHNANINVELNRGKSYILRVRVYYSERQGEISVMYW</sequence>
<protein>
    <recommendedName>
        <fullName evidence="1">Peptidase metallopeptidase domain-containing protein</fullName>
    </recommendedName>
</protein>
<dbReference type="SMART" id="SM00235">
    <property type="entry name" value="ZnMc"/>
    <property type="match status" value="1"/>
</dbReference>
<evidence type="ECO:0000259" key="1">
    <source>
        <dbReference type="SMART" id="SM00235"/>
    </source>
</evidence>
<dbReference type="SUPFAM" id="SSF55486">
    <property type="entry name" value="Metalloproteases ('zincins'), catalytic domain"/>
    <property type="match status" value="1"/>
</dbReference>
<dbReference type="InterPro" id="IPR006026">
    <property type="entry name" value="Peptidase_Metallo"/>
</dbReference>
<evidence type="ECO:0000313" key="3">
    <source>
        <dbReference type="Proteomes" id="UP000223366"/>
    </source>
</evidence>
<dbReference type="EMBL" id="NVDU01000040">
    <property type="protein sequence ID" value="PFV29619.1"/>
    <property type="molecule type" value="Genomic_DNA"/>
</dbReference>
<comment type="caution">
    <text evidence="2">The sequence shown here is derived from an EMBL/GenBank/DDBJ whole genome shotgun (WGS) entry which is preliminary data.</text>
</comment>
<gene>
    <name evidence="2" type="ORF">COK99_17180</name>
</gene>
<dbReference type="RefSeq" id="WP_097962093.1">
    <property type="nucleotide sequence ID" value="NZ_NUHS01000052.1"/>
</dbReference>
<dbReference type="Proteomes" id="UP000223366">
    <property type="component" value="Unassembled WGS sequence"/>
</dbReference>
<reference evidence="2 3" key="1">
    <citation type="submission" date="2017-09" db="EMBL/GenBank/DDBJ databases">
        <title>Large-scale bioinformatics analysis of Bacillus genomes uncovers conserved roles of natural products in bacterial physiology.</title>
        <authorList>
            <consortium name="Agbiome Team Llc"/>
            <person name="Bleich R.M."/>
            <person name="Grubbs K.J."/>
            <person name="Santa Maria K.C."/>
            <person name="Allen S.E."/>
            <person name="Farag S."/>
            <person name="Shank E.A."/>
            <person name="Bowers A."/>
        </authorList>
    </citation>
    <scope>NUCLEOTIDE SEQUENCE [LARGE SCALE GENOMIC DNA]</scope>
    <source>
        <strain evidence="2 3">AFS060060</strain>
    </source>
</reference>
<dbReference type="Pfam" id="PF01400">
    <property type="entry name" value="Astacin"/>
    <property type="match status" value="1"/>
</dbReference>
<name>A0A9X7GD89_BACTU</name>
<dbReference type="PANTHER" id="PTHR10127">
    <property type="entry name" value="DISCOIDIN, CUB, EGF, LAMININ , AND ZINC METALLOPROTEASE DOMAIN CONTAINING"/>
    <property type="match status" value="1"/>
</dbReference>
<dbReference type="GO" id="GO:0006508">
    <property type="term" value="P:proteolysis"/>
    <property type="evidence" value="ECO:0007669"/>
    <property type="project" value="InterPro"/>
</dbReference>
<dbReference type="AlphaFoldDB" id="A0A9X7GD89"/>